<reference evidence="9 10" key="1">
    <citation type="submission" date="2018-02" db="EMBL/GenBank/DDBJ databases">
        <title>Comparative genomes isolates from brazilian mangrove.</title>
        <authorList>
            <person name="Araujo J.E."/>
            <person name="Taketani R.G."/>
            <person name="Silva M.C.P."/>
            <person name="Loureco M.V."/>
            <person name="Andreote F.D."/>
        </authorList>
    </citation>
    <scope>NUCLEOTIDE SEQUENCE [LARGE SCALE GENOMIC DNA]</scope>
    <source>
        <strain evidence="9 10">NAP PRIS-MGV</strain>
    </source>
</reference>
<dbReference type="InterPro" id="IPR028098">
    <property type="entry name" value="Glyco_trans_4-like_N"/>
</dbReference>
<evidence type="ECO:0000256" key="2">
    <source>
        <dbReference type="ARBA" id="ARBA00012536"/>
    </source>
</evidence>
<dbReference type="Pfam" id="PF13579">
    <property type="entry name" value="Glyco_trans_4_4"/>
    <property type="match status" value="1"/>
</dbReference>
<name>A0A2S8F354_9BACT</name>
<dbReference type="Gene3D" id="3.90.1070.10">
    <property type="match status" value="1"/>
</dbReference>
<evidence type="ECO:0000256" key="1">
    <source>
        <dbReference type="ARBA" id="ARBA00006530"/>
    </source>
</evidence>
<feature type="domain" description="Glycosyl transferase family 1" evidence="6">
    <location>
        <begin position="256"/>
        <end position="430"/>
    </location>
</feature>
<dbReference type="GO" id="GO:0046524">
    <property type="term" value="F:sucrose-phosphate synthase activity"/>
    <property type="evidence" value="ECO:0007669"/>
    <property type="project" value="UniProtKB-EC"/>
</dbReference>
<dbReference type="SFLD" id="SFLDG01141">
    <property type="entry name" value="C2.B.1:_Sucrose_Phosphatase_Li"/>
    <property type="match status" value="1"/>
</dbReference>
<dbReference type="Gene3D" id="3.40.50.2000">
    <property type="entry name" value="Glycogen Phosphorylase B"/>
    <property type="match status" value="2"/>
</dbReference>
<dbReference type="SFLD" id="SFLDS00003">
    <property type="entry name" value="Haloacid_Dehalogenase"/>
    <property type="match status" value="1"/>
</dbReference>
<evidence type="ECO:0000259" key="6">
    <source>
        <dbReference type="Pfam" id="PF00534"/>
    </source>
</evidence>
<gene>
    <name evidence="9" type="ORF">C5Y98_29910</name>
</gene>
<dbReference type="PANTHER" id="PTHR46039:SF5">
    <property type="entry name" value="SUCROSE-PHOSPHATE SYNTHASE 3-RELATED"/>
    <property type="match status" value="1"/>
</dbReference>
<dbReference type="InterPro" id="IPR001296">
    <property type="entry name" value="Glyco_trans_1"/>
</dbReference>
<evidence type="ECO:0000259" key="7">
    <source>
        <dbReference type="Pfam" id="PF05116"/>
    </source>
</evidence>
<comment type="catalytic activity">
    <reaction evidence="5">
        <text>beta-D-fructose 6-phosphate + UDP-alpha-D-glucose = sucrose 6(F)-phosphate + UDP + H(+)</text>
        <dbReference type="Rhea" id="RHEA:22172"/>
        <dbReference type="ChEBI" id="CHEBI:15378"/>
        <dbReference type="ChEBI" id="CHEBI:57634"/>
        <dbReference type="ChEBI" id="CHEBI:57723"/>
        <dbReference type="ChEBI" id="CHEBI:58223"/>
        <dbReference type="ChEBI" id="CHEBI:58885"/>
        <dbReference type="EC" id="2.4.1.14"/>
    </reaction>
</comment>
<dbReference type="SUPFAM" id="SSF56784">
    <property type="entry name" value="HAD-like"/>
    <property type="match status" value="1"/>
</dbReference>
<evidence type="ECO:0000259" key="8">
    <source>
        <dbReference type="Pfam" id="PF13579"/>
    </source>
</evidence>
<dbReference type="EC" id="2.4.1.14" evidence="2"/>
<proteinExistence type="inferred from homology"/>
<dbReference type="InterPro" id="IPR044161">
    <property type="entry name" value="SPS"/>
</dbReference>
<evidence type="ECO:0000256" key="4">
    <source>
        <dbReference type="ARBA" id="ARBA00022679"/>
    </source>
</evidence>
<dbReference type="InterPro" id="IPR023214">
    <property type="entry name" value="HAD_sf"/>
</dbReference>
<dbReference type="SFLD" id="SFLDG01140">
    <property type="entry name" value="C2.B:_Phosphomannomutase_and_P"/>
    <property type="match status" value="1"/>
</dbReference>
<dbReference type="NCBIfam" id="TIGR01484">
    <property type="entry name" value="HAD-SF-IIB"/>
    <property type="match status" value="1"/>
</dbReference>
<protein>
    <recommendedName>
        <fullName evidence="2">sucrose-phosphate synthase</fullName>
        <ecNumber evidence="2">2.4.1.14</ecNumber>
    </recommendedName>
</protein>
<dbReference type="Pfam" id="PF05116">
    <property type="entry name" value="S6PP"/>
    <property type="match status" value="1"/>
</dbReference>
<dbReference type="InterPro" id="IPR006380">
    <property type="entry name" value="SPP-like_dom"/>
</dbReference>
<sequence length="733" mass="82390">MYIQLISLHGLIRGSHIEMGRDADTGGQVRYVLELARNLAALPEVDGVDLFTRRIKDKRVSTDYSEPIEELAPNCRLVRLPCGPGRYLRKERLWPYVDEFVDAMITFTRREGRMPTLVHGHYADAGYIAKEVASVFDVPFVFTGHSLGKPKLAYLMDEGWTREDADKELAMEHRIQVEQDCLSVADLVITSTRHERDEQYADYFKEEDLNFQVIPPGTDLDRFFPYYDYELNSNGIDEKFKQARMRMRRELNRFHFSPEKPLILALCRPDRRKNINALIRAYGESKELQAIANLAVFAGIREDIESMPENEQKVLTDMLLAMDRYDLYGKMAIPKNHSSEFDVPELYRLAASDRGIFVNSAFIELFGLTSIESSATGLPFVATQEGGPQDIAENCKSGYAVDVTDSQALTDAMLKLLTDHEKWDEFSSNGVNLVRKHYSWETHCQHYIEAIEQIVSAPSRTPSAVGKPAVGPRMVNVERMLITDIDNTLLGDDQALAQLKQVLKDNRSRIGFGVASGRALELVDEVLEQYGIHDIDVIISSVGAEIYYGPDRVPVKGWGAHLRSRWKPERVHAALDGLPFLHMQPESHAQREFKISYSLDDSMPPKEALPLIRDALSRTGVAHSLIFSHGRYLDILPHRASKGKAIRYLSSKWNIPLTNIATAGDSGNDMDMLTGETAGIVVGNYDPELEKLRESKSSRVYFAQAHCAGGILEGLAHYGFIGSPAAHLRAVGA</sequence>
<feature type="domain" description="Sucrose phosphatase-like" evidence="7">
    <location>
        <begin position="478"/>
        <end position="719"/>
    </location>
</feature>
<organism evidence="9 10">
    <name type="scientific">Blastopirellula marina</name>
    <dbReference type="NCBI Taxonomy" id="124"/>
    <lineage>
        <taxon>Bacteria</taxon>
        <taxon>Pseudomonadati</taxon>
        <taxon>Planctomycetota</taxon>
        <taxon>Planctomycetia</taxon>
        <taxon>Pirellulales</taxon>
        <taxon>Pirellulaceae</taxon>
        <taxon>Blastopirellula</taxon>
    </lineage>
</organism>
<dbReference type="SUPFAM" id="SSF53756">
    <property type="entry name" value="UDP-Glycosyltransferase/glycogen phosphorylase"/>
    <property type="match status" value="1"/>
</dbReference>
<evidence type="ECO:0000256" key="5">
    <source>
        <dbReference type="ARBA" id="ARBA00047471"/>
    </source>
</evidence>
<dbReference type="PANTHER" id="PTHR46039">
    <property type="entry name" value="SUCROSE-PHOSPHATE SYNTHASE 3-RELATED"/>
    <property type="match status" value="1"/>
</dbReference>
<dbReference type="Proteomes" id="UP000239388">
    <property type="component" value="Unassembled WGS sequence"/>
</dbReference>
<dbReference type="NCBIfam" id="TIGR02471">
    <property type="entry name" value="sucr_syn_bact_C"/>
    <property type="match status" value="1"/>
</dbReference>
<keyword evidence="4 9" id="KW-0808">Transferase</keyword>
<dbReference type="InterPro" id="IPR006379">
    <property type="entry name" value="HAD-SF_hydro_IIB"/>
</dbReference>
<dbReference type="InterPro" id="IPR036412">
    <property type="entry name" value="HAD-like_sf"/>
</dbReference>
<dbReference type="GO" id="GO:0016791">
    <property type="term" value="F:phosphatase activity"/>
    <property type="evidence" value="ECO:0007669"/>
    <property type="project" value="UniProtKB-ARBA"/>
</dbReference>
<feature type="domain" description="Glycosyltransferase subfamily 4-like N-terminal" evidence="8">
    <location>
        <begin position="26"/>
        <end position="204"/>
    </location>
</feature>
<dbReference type="Pfam" id="PF00534">
    <property type="entry name" value="Glycos_transf_1"/>
    <property type="match status" value="1"/>
</dbReference>
<dbReference type="EMBL" id="PUIB01000030">
    <property type="protein sequence ID" value="PQO26598.1"/>
    <property type="molecule type" value="Genomic_DNA"/>
</dbReference>
<evidence type="ECO:0000313" key="9">
    <source>
        <dbReference type="EMBL" id="PQO26598.1"/>
    </source>
</evidence>
<evidence type="ECO:0000313" key="10">
    <source>
        <dbReference type="Proteomes" id="UP000239388"/>
    </source>
</evidence>
<comment type="caution">
    <text evidence="9">The sequence shown here is derived from an EMBL/GenBank/DDBJ whole genome shotgun (WGS) entry which is preliminary data.</text>
</comment>
<keyword evidence="3" id="KW-0328">Glycosyltransferase</keyword>
<dbReference type="AlphaFoldDB" id="A0A2S8F354"/>
<evidence type="ECO:0000256" key="3">
    <source>
        <dbReference type="ARBA" id="ARBA00022676"/>
    </source>
</evidence>
<dbReference type="Gene3D" id="3.40.50.1000">
    <property type="entry name" value="HAD superfamily/HAD-like"/>
    <property type="match status" value="1"/>
</dbReference>
<dbReference type="RefSeq" id="WP_105360076.1">
    <property type="nucleotide sequence ID" value="NZ_PUIB01000030.1"/>
</dbReference>
<comment type="similarity">
    <text evidence="1">Belongs to the glycosyltransferase 1 family.</text>
</comment>
<accession>A0A2S8F354</accession>
<dbReference type="InterPro" id="IPR012821">
    <property type="entry name" value="Sucrose_P_synth_Pase-like_dom"/>
</dbReference>
<dbReference type="OrthoDB" id="9781413at2"/>